<evidence type="ECO:0000313" key="8">
    <source>
        <dbReference type="Proteomes" id="UP000225379"/>
    </source>
</evidence>
<feature type="modified residue" description="4-aspartylphosphate" evidence="3">
    <location>
        <position position="97"/>
    </location>
</feature>
<dbReference type="CDD" id="cd01949">
    <property type="entry name" value="GGDEF"/>
    <property type="match status" value="1"/>
</dbReference>
<dbReference type="PANTHER" id="PTHR45138:SF9">
    <property type="entry name" value="DIGUANYLATE CYCLASE DGCM-RELATED"/>
    <property type="match status" value="1"/>
</dbReference>
<dbReference type="InterPro" id="IPR000160">
    <property type="entry name" value="GGDEF_dom"/>
</dbReference>
<evidence type="ECO:0000256" key="3">
    <source>
        <dbReference type="PROSITE-ProRule" id="PRU00169"/>
    </source>
</evidence>
<protein>
    <recommendedName>
        <fullName evidence="1">diguanylate cyclase</fullName>
        <ecNumber evidence="1">2.7.7.65</ecNumber>
    </recommendedName>
</protein>
<dbReference type="OrthoDB" id="7326651at2"/>
<dbReference type="Pfam" id="PF00990">
    <property type="entry name" value="GGDEF"/>
    <property type="match status" value="1"/>
</dbReference>
<keyword evidence="3" id="KW-0597">Phosphoprotein</keyword>
<dbReference type="Proteomes" id="UP000225379">
    <property type="component" value="Unassembled WGS sequence"/>
</dbReference>
<dbReference type="EC" id="2.7.7.65" evidence="1"/>
<dbReference type="PROSITE" id="PS50887">
    <property type="entry name" value="GGDEF"/>
    <property type="match status" value="1"/>
</dbReference>
<accession>A0A2B8B5R1</accession>
<dbReference type="NCBIfam" id="TIGR00254">
    <property type="entry name" value="GGDEF"/>
    <property type="match status" value="1"/>
</dbReference>
<name>A0A2B8B5R1_9PROT</name>
<dbReference type="SMART" id="SM00267">
    <property type="entry name" value="GGDEF"/>
    <property type="match status" value="1"/>
</dbReference>
<feature type="domain" description="GGDEF" evidence="6">
    <location>
        <begin position="228"/>
        <end position="361"/>
    </location>
</feature>
<dbReference type="RefSeq" id="WP_098738990.1">
    <property type="nucleotide sequence ID" value="NZ_PDKW01000043.1"/>
</dbReference>
<evidence type="ECO:0000259" key="6">
    <source>
        <dbReference type="PROSITE" id="PS50887"/>
    </source>
</evidence>
<evidence type="ECO:0000256" key="2">
    <source>
        <dbReference type="ARBA" id="ARBA00034247"/>
    </source>
</evidence>
<evidence type="ECO:0000313" key="7">
    <source>
        <dbReference type="EMBL" id="PGH52893.1"/>
    </source>
</evidence>
<dbReference type="AlphaFoldDB" id="A0A2B8B5R1"/>
<dbReference type="GO" id="GO:0000160">
    <property type="term" value="P:phosphorelay signal transduction system"/>
    <property type="evidence" value="ECO:0007669"/>
    <property type="project" value="InterPro"/>
</dbReference>
<dbReference type="InterPro" id="IPR043128">
    <property type="entry name" value="Rev_trsase/Diguanyl_cyclase"/>
</dbReference>
<dbReference type="InterPro" id="IPR029787">
    <property type="entry name" value="Nucleotide_cyclase"/>
</dbReference>
<gene>
    <name evidence="7" type="ORF">CRT60_23430</name>
</gene>
<feature type="region of interest" description="Disordered" evidence="4">
    <location>
        <begin position="1"/>
        <end position="32"/>
    </location>
</feature>
<evidence type="ECO:0000256" key="1">
    <source>
        <dbReference type="ARBA" id="ARBA00012528"/>
    </source>
</evidence>
<keyword evidence="8" id="KW-1185">Reference proteome</keyword>
<dbReference type="InterPro" id="IPR001789">
    <property type="entry name" value="Sig_transdc_resp-reg_receiver"/>
</dbReference>
<dbReference type="GO" id="GO:0043709">
    <property type="term" value="P:cell adhesion involved in single-species biofilm formation"/>
    <property type="evidence" value="ECO:0007669"/>
    <property type="project" value="TreeGrafter"/>
</dbReference>
<dbReference type="GO" id="GO:0005886">
    <property type="term" value="C:plasma membrane"/>
    <property type="evidence" value="ECO:0007669"/>
    <property type="project" value="TreeGrafter"/>
</dbReference>
<dbReference type="InterPro" id="IPR050469">
    <property type="entry name" value="Diguanylate_Cyclase"/>
</dbReference>
<feature type="domain" description="Response regulatory" evidence="5">
    <location>
        <begin position="42"/>
        <end position="166"/>
    </location>
</feature>
<comment type="caution">
    <text evidence="7">The sequence shown here is derived from an EMBL/GenBank/DDBJ whole genome shotgun (WGS) entry which is preliminary data.</text>
</comment>
<dbReference type="Gene3D" id="3.30.70.270">
    <property type="match status" value="1"/>
</dbReference>
<feature type="compositionally biased region" description="Gly residues" evidence="4">
    <location>
        <begin position="21"/>
        <end position="32"/>
    </location>
</feature>
<dbReference type="EMBL" id="PDKW01000043">
    <property type="protein sequence ID" value="PGH52893.1"/>
    <property type="molecule type" value="Genomic_DNA"/>
</dbReference>
<dbReference type="GO" id="GO:0052621">
    <property type="term" value="F:diguanylate cyclase activity"/>
    <property type="evidence" value="ECO:0007669"/>
    <property type="project" value="UniProtKB-EC"/>
</dbReference>
<dbReference type="Gene3D" id="3.40.50.2300">
    <property type="match status" value="1"/>
</dbReference>
<comment type="catalytic activity">
    <reaction evidence="2">
        <text>2 GTP = 3',3'-c-di-GMP + 2 diphosphate</text>
        <dbReference type="Rhea" id="RHEA:24898"/>
        <dbReference type="ChEBI" id="CHEBI:33019"/>
        <dbReference type="ChEBI" id="CHEBI:37565"/>
        <dbReference type="ChEBI" id="CHEBI:58805"/>
        <dbReference type="EC" id="2.7.7.65"/>
    </reaction>
</comment>
<dbReference type="PROSITE" id="PS50110">
    <property type="entry name" value="RESPONSE_REGULATORY"/>
    <property type="match status" value="1"/>
</dbReference>
<reference evidence="8" key="1">
    <citation type="submission" date="2017-10" db="EMBL/GenBank/DDBJ databases">
        <authorList>
            <person name="Kravchenko I.K."/>
            <person name="Grouzdev D.S."/>
        </authorList>
    </citation>
    <scope>NUCLEOTIDE SEQUENCE [LARGE SCALE GENOMIC DNA]</scope>
    <source>
        <strain evidence="8">B2</strain>
    </source>
</reference>
<organism evidence="7 8">
    <name type="scientific">Azospirillum palustre</name>
    <dbReference type="NCBI Taxonomy" id="2044885"/>
    <lineage>
        <taxon>Bacteria</taxon>
        <taxon>Pseudomonadati</taxon>
        <taxon>Pseudomonadota</taxon>
        <taxon>Alphaproteobacteria</taxon>
        <taxon>Rhodospirillales</taxon>
        <taxon>Azospirillaceae</taxon>
        <taxon>Azospirillum</taxon>
    </lineage>
</organism>
<evidence type="ECO:0000256" key="4">
    <source>
        <dbReference type="SAM" id="MobiDB-lite"/>
    </source>
</evidence>
<dbReference type="PANTHER" id="PTHR45138">
    <property type="entry name" value="REGULATORY COMPONENTS OF SENSORY TRANSDUCTION SYSTEM"/>
    <property type="match status" value="1"/>
</dbReference>
<sequence>MSNDLLFASDESPTPQDPSGGAVGAVGAGGTGDTDPTAPPWLVLVADDEPEVHAVTRLALARLRFRGRPVRLLDCSSAAEAERILRDTPDIAVILLDVVMETEDAGLRLARRIREDLGNRAIRIVLRTGQPARVPEEDLVLAYEIDGYTAKTELTARRLFTSVVTALRAYADLAALEQKLAERGRALEEATVRLNRMATLDPLTGVWNRRRFLELAAAELARARRYGRPLGVFLLDLDGFKAVNDAHGNAIGDAVLRAVVKRIRAALRISDHIARSGGEEFVVLLPETDAAGTAVVAERVRAALADSPILVEERTIPVTASIGVANWLPAEPGVEQTLHRAEHALHAAKQAGRNRVERAAG</sequence>
<dbReference type="SUPFAM" id="SSF55073">
    <property type="entry name" value="Nucleotide cyclase"/>
    <property type="match status" value="1"/>
</dbReference>
<dbReference type="GO" id="GO:1902201">
    <property type="term" value="P:negative regulation of bacterial-type flagellum-dependent cell motility"/>
    <property type="evidence" value="ECO:0007669"/>
    <property type="project" value="TreeGrafter"/>
</dbReference>
<proteinExistence type="predicted"/>
<evidence type="ECO:0000259" key="5">
    <source>
        <dbReference type="PROSITE" id="PS50110"/>
    </source>
</evidence>
<dbReference type="FunFam" id="3.30.70.270:FF:000001">
    <property type="entry name" value="Diguanylate cyclase domain protein"/>
    <property type="match status" value="1"/>
</dbReference>
<dbReference type="SUPFAM" id="SSF52172">
    <property type="entry name" value="CheY-like"/>
    <property type="match status" value="1"/>
</dbReference>
<dbReference type="InterPro" id="IPR011006">
    <property type="entry name" value="CheY-like_superfamily"/>
</dbReference>